<dbReference type="Proteomes" id="UP000317573">
    <property type="component" value="Unassembled WGS sequence"/>
</dbReference>
<comment type="caution">
    <text evidence="1">The sequence shown here is derived from an EMBL/GenBank/DDBJ whole genome shotgun (WGS) entry which is preliminary data.</text>
</comment>
<evidence type="ECO:0000313" key="2">
    <source>
        <dbReference type="Proteomes" id="UP000317573"/>
    </source>
</evidence>
<dbReference type="AlphaFoldDB" id="A0A562DLG5"/>
<evidence type="ECO:0000313" key="1">
    <source>
        <dbReference type="EMBL" id="TWH10363.1"/>
    </source>
</evidence>
<reference evidence="1 2" key="1">
    <citation type="submission" date="2019-07" db="EMBL/GenBank/DDBJ databases">
        <title>Genome sequencing of lignin-degrading bacterial isolates.</title>
        <authorList>
            <person name="Gladden J."/>
        </authorList>
    </citation>
    <scope>NUCLEOTIDE SEQUENCE [LARGE SCALE GENOMIC DNA]</scope>
    <source>
        <strain evidence="1 2">J45</strain>
    </source>
</reference>
<accession>A0A562DLG5</accession>
<name>A0A562DLG5_RHORH</name>
<dbReference type="EMBL" id="VLJT01000040">
    <property type="protein sequence ID" value="TWH10363.1"/>
    <property type="molecule type" value="Genomic_DNA"/>
</dbReference>
<sequence length="125" mass="14014">MARIDLSAKHLETSLKSRRAEDSENGRSTAYGCRAGKLRSQNYDSDQGELFQLEGTDPYLDGLLRSQVTETDRAEQIALIEQIQDHVIDSAYTIPLLLDTQIFAVAPHIHDFGNAANSVPWFYDT</sequence>
<dbReference type="SUPFAM" id="SSF53850">
    <property type="entry name" value="Periplasmic binding protein-like II"/>
    <property type="match status" value="1"/>
</dbReference>
<protein>
    <submittedName>
        <fullName evidence="1">Peptide/nickel transport system substrate-binding protein</fullName>
    </submittedName>
</protein>
<gene>
    <name evidence="1" type="ORF">L618_004000000180</name>
</gene>
<dbReference type="Gene3D" id="3.10.105.10">
    <property type="entry name" value="Dipeptide-binding Protein, Domain 3"/>
    <property type="match status" value="1"/>
</dbReference>
<organism evidence="1 2">
    <name type="scientific">Rhodococcus rhodochrous J45</name>
    <dbReference type="NCBI Taxonomy" id="935266"/>
    <lineage>
        <taxon>Bacteria</taxon>
        <taxon>Bacillati</taxon>
        <taxon>Actinomycetota</taxon>
        <taxon>Actinomycetes</taxon>
        <taxon>Mycobacteriales</taxon>
        <taxon>Nocardiaceae</taxon>
        <taxon>Rhodococcus</taxon>
    </lineage>
</organism>
<proteinExistence type="predicted"/>